<evidence type="ECO:0000256" key="5">
    <source>
        <dbReference type="ARBA" id="ARBA00038092"/>
    </source>
</evidence>
<comment type="similarity">
    <text evidence="5">Belongs to the DPH7 family.</text>
</comment>
<dbReference type="InterPro" id="IPR036322">
    <property type="entry name" value="WD40_repeat_dom_sf"/>
</dbReference>
<evidence type="ECO:0000256" key="2">
    <source>
        <dbReference type="ARBA" id="ARBA00022574"/>
    </source>
</evidence>
<gene>
    <name evidence="9" type="primary">Dph7</name>
    <name evidence="9" type="ORF">AWC38_SpisGene4179</name>
</gene>
<comment type="catalytic activity">
    <reaction evidence="7">
        <text>diphthine methyl ester-[translation elongation factor 2] + H2O = diphthine-[translation elongation factor 2] + methanol + H(+)</text>
        <dbReference type="Rhea" id="RHEA:42656"/>
        <dbReference type="Rhea" id="RHEA-COMP:10172"/>
        <dbReference type="Rhea" id="RHEA-COMP:10173"/>
        <dbReference type="ChEBI" id="CHEBI:15377"/>
        <dbReference type="ChEBI" id="CHEBI:15378"/>
        <dbReference type="ChEBI" id="CHEBI:17790"/>
        <dbReference type="ChEBI" id="CHEBI:79005"/>
        <dbReference type="ChEBI" id="CHEBI:82696"/>
        <dbReference type="EC" id="3.1.1.97"/>
    </reaction>
</comment>
<dbReference type="PANTHER" id="PTHR46042:SF1">
    <property type="entry name" value="DIPHTHINE METHYLTRANSFERASE"/>
    <property type="match status" value="1"/>
</dbReference>
<dbReference type="EMBL" id="LSMT01000042">
    <property type="protein sequence ID" value="PFX30962.1"/>
    <property type="molecule type" value="Genomic_DNA"/>
</dbReference>
<dbReference type="SUPFAM" id="SSF50978">
    <property type="entry name" value="WD40 repeat-like"/>
    <property type="match status" value="1"/>
</dbReference>
<dbReference type="Pfam" id="PF00400">
    <property type="entry name" value="WD40"/>
    <property type="match status" value="1"/>
</dbReference>
<dbReference type="Proteomes" id="UP000225706">
    <property type="component" value="Unassembled WGS sequence"/>
</dbReference>
<dbReference type="GO" id="GO:0061685">
    <property type="term" value="F:diphthine methylesterase activity"/>
    <property type="evidence" value="ECO:0007669"/>
    <property type="project" value="UniProtKB-EC"/>
</dbReference>
<protein>
    <recommendedName>
        <fullName evidence="6">methylated diphthine methylhydrolase</fullName>
        <ecNumber evidence="6">3.1.1.97</ecNumber>
    </recommendedName>
</protein>
<name>A0A2B4SR02_STYPI</name>
<dbReference type="GO" id="GO:0017183">
    <property type="term" value="P:protein histidyl modification to diphthamide"/>
    <property type="evidence" value="ECO:0007669"/>
    <property type="project" value="TreeGrafter"/>
</dbReference>
<dbReference type="SMART" id="SM00320">
    <property type="entry name" value="WD40"/>
    <property type="match status" value="3"/>
</dbReference>
<dbReference type="OrthoDB" id="1930760at2759"/>
<evidence type="ECO:0000256" key="1">
    <source>
        <dbReference type="ARBA" id="ARBA00005156"/>
    </source>
</evidence>
<dbReference type="STRING" id="50429.A0A2B4SR02"/>
<reference evidence="10" key="1">
    <citation type="journal article" date="2017" name="bioRxiv">
        <title>Comparative analysis of the genomes of Stylophora pistillata and Acropora digitifera provides evidence for extensive differences between species of corals.</title>
        <authorList>
            <person name="Voolstra C.R."/>
            <person name="Li Y."/>
            <person name="Liew Y.J."/>
            <person name="Baumgarten S."/>
            <person name="Zoccola D."/>
            <person name="Flot J.-F."/>
            <person name="Tambutte S."/>
            <person name="Allemand D."/>
            <person name="Aranda M."/>
        </authorList>
    </citation>
    <scope>NUCLEOTIDE SEQUENCE [LARGE SCALE GENOMIC DNA]</scope>
</reference>
<dbReference type="EC" id="3.1.1.97" evidence="6"/>
<comment type="caution">
    <text evidence="9">The sequence shown here is derived from an EMBL/GenBank/DDBJ whole genome shotgun (WGS) entry which is preliminary data.</text>
</comment>
<dbReference type="InterPro" id="IPR015943">
    <property type="entry name" value="WD40/YVTN_repeat-like_dom_sf"/>
</dbReference>
<dbReference type="GO" id="GO:0005737">
    <property type="term" value="C:cytoplasm"/>
    <property type="evidence" value="ECO:0007669"/>
    <property type="project" value="TreeGrafter"/>
</dbReference>
<comment type="pathway">
    <text evidence="1">Protein modification; peptidyl-diphthamide biosynthesis.</text>
</comment>
<evidence type="ECO:0000256" key="4">
    <source>
        <dbReference type="ARBA" id="ARBA00022801"/>
    </source>
</evidence>
<evidence type="ECO:0000256" key="3">
    <source>
        <dbReference type="ARBA" id="ARBA00022737"/>
    </source>
</evidence>
<evidence type="ECO:0000313" key="10">
    <source>
        <dbReference type="Proteomes" id="UP000225706"/>
    </source>
</evidence>
<dbReference type="InterPro" id="IPR052415">
    <property type="entry name" value="Diphthine_MTase"/>
</dbReference>
<sequence>MYTDTLCTLDTGYYADTVEWCPVKGFEDYLVCGTYQLLENNEKNDGYAPCPEECSSVGNKRVGNVQLYCLSESRTRLEKLQTQETSGILDTKWLAKPLNDSAVLGAVTSDGELKIYFLREKLLVESTSYISSPEKLCLSLDWSLEDENSHIVVSDSGGQITLCKFNEGTSELCQVLQWSGHQYEAWITAFNAWNSSIVYSGGDDCLLRGWDTRTGCHKPTFTSKRHEMGVSSIQCNLAYEHIIATGSYDEKIHVWDDRNMTRPLCTSHPGGGVWRIKWHPNHGNTMLTACMYDGFHILQFNNNTGHQSLEKVVSYKEQATLAYGADWCRKHIQLARFSAQEFVEVDRNDELKRTDLFDESISDTQTDIVATCSFYDHALNLWTVSSAISR</sequence>
<keyword evidence="2 8" id="KW-0853">WD repeat</keyword>
<dbReference type="AlphaFoldDB" id="A0A2B4SR02"/>
<keyword evidence="4" id="KW-0378">Hydrolase</keyword>
<dbReference type="PROSITE" id="PS50082">
    <property type="entry name" value="WD_REPEATS_2"/>
    <property type="match status" value="1"/>
</dbReference>
<evidence type="ECO:0000256" key="8">
    <source>
        <dbReference type="PROSITE-ProRule" id="PRU00221"/>
    </source>
</evidence>
<feature type="repeat" description="WD" evidence="8">
    <location>
        <begin position="223"/>
        <end position="256"/>
    </location>
</feature>
<accession>A0A2B4SR02</accession>
<evidence type="ECO:0000313" key="9">
    <source>
        <dbReference type="EMBL" id="PFX30962.1"/>
    </source>
</evidence>
<organism evidence="9 10">
    <name type="scientific">Stylophora pistillata</name>
    <name type="common">Smooth cauliflower coral</name>
    <dbReference type="NCBI Taxonomy" id="50429"/>
    <lineage>
        <taxon>Eukaryota</taxon>
        <taxon>Metazoa</taxon>
        <taxon>Cnidaria</taxon>
        <taxon>Anthozoa</taxon>
        <taxon>Hexacorallia</taxon>
        <taxon>Scleractinia</taxon>
        <taxon>Astrocoeniina</taxon>
        <taxon>Pocilloporidae</taxon>
        <taxon>Stylophora</taxon>
    </lineage>
</organism>
<keyword evidence="3" id="KW-0677">Repeat</keyword>
<dbReference type="InterPro" id="IPR001680">
    <property type="entry name" value="WD40_rpt"/>
</dbReference>
<dbReference type="Gene3D" id="2.130.10.10">
    <property type="entry name" value="YVTN repeat-like/Quinoprotein amine dehydrogenase"/>
    <property type="match status" value="1"/>
</dbReference>
<proteinExistence type="inferred from homology"/>
<evidence type="ECO:0000256" key="7">
    <source>
        <dbReference type="ARBA" id="ARBA00047551"/>
    </source>
</evidence>
<dbReference type="PANTHER" id="PTHR46042">
    <property type="entry name" value="DIPHTHINE METHYLTRANSFERASE"/>
    <property type="match status" value="1"/>
</dbReference>
<evidence type="ECO:0000256" key="6">
    <source>
        <dbReference type="ARBA" id="ARBA00039131"/>
    </source>
</evidence>
<keyword evidence="10" id="KW-1185">Reference proteome</keyword>